<feature type="domain" description="BPTI/Kunitz inhibitor" evidence="5">
    <location>
        <begin position="90"/>
        <end position="140"/>
    </location>
</feature>
<dbReference type="InterPro" id="IPR036880">
    <property type="entry name" value="Kunitz_BPTI_sf"/>
</dbReference>
<dbReference type="PRINTS" id="PR00759">
    <property type="entry name" value="BASICPTASE"/>
</dbReference>
<dbReference type="Gene3D" id="4.10.410.10">
    <property type="entry name" value="Pancreatic trypsin inhibitor Kunitz domain"/>
    <property type="match status" value="1"/>
</dbReference>
<reference evidence="6 7" key="1">
    <citation type="submission" date="2023-08" db="EMBL/GenBank/DDBJ databases">
        <title>A Necator americanus chromosomal reference genome.</title>
        <authorList>
            <person name="Ilik V."/>
            <person name="Petrzelkova K.J."/>
            <person name="Pardy F."/>
            <person name="Fuh T."/>
            <person name="Niatou-Singa F.S."/>
            <person name="Gouil Q."/>
            <person name="Baker L."/>
            <person name="Ritchie M.E."/>
            <person name="Jex A.R."/>
            <person name="Gazzola D."/>
            <person name="Li H."/>
            <person name="Toshio Fujiwara R."/>
            <person name="Zhan B."/>
            <person name="Aroian R.V."/>
            <person name="Pafco B."/>
            <person name="Schwarz E.M."/>
        </authorList>
    </citation>
    <scope>NUCLEOTIDE SEQUENCE [LARGE SCALE GENOMIC DNA]</scope>
    <source>
        <strain evidence="6 7">Aroian</strain>
        <tissue evidence="6">Whole animal</tissue>
    </source>
</reference>
<evidence type="ECO:0000313" key="6">
    <source>
        <dbReference type="EMBL" id="KAK6733640.1"/>
    </source>
</evidence>
<feature type="signal peptide" evidence="4">
    <location>
        <begin position="1"/>
        <end position="17"/>
    </location>
</feature>
<dbReference type="InterPro" id="IPR002223">
    <property type="entry name" value="Kunitz_BPTI"/>
</dbReference>
<evidence type="ECO:0000256" key="4">
    <source>
        <dbReference type="SAM" id="SignalP"/>
    </source>
</evidence>
<dbReference type="CDD" id="cd00109">
    <property type="entry name" value="Kunitz-type"/>
    <property type="match status" value="1"/>
</dbReference>
<keyword evidence="3" id="KW-1015">Disulfide bond</keyword>
<evidence type="ECO:0000313" key="7">
    <source>
        <dbReference type="Proteomes" id="UP001303046"/>
    </source>
</evidence>
<dbReference type="Pfam" id="PF00014">
    <property type="entry name" value="Kunitz_BPTI"/>
    <property type="match status" value="1"/>
</dbReference>
<protein>
    <recommendedName>
        <fullName evidence="5">BPTI/Kunitz inhibitor domain-containing protein</fullName>
    </recommendedName>
</protein>
<organism evidence="6 7">
    <name type="scientific">Necator americanus</name>
    <name type="common">Human hookworm</name>
    <dbReference type="NCBI Taxonomy" id="51031"/>
    <lineage>
        <taxon>Eukaryota</taxon>
        <taxon>Metazoa</taxon>
        <taxon>Ecdysozoa</taxon>
        <taxon>Nematoda</taxon>
        <taxon>Chromadorea</taxon>
        <taxon>Rhabditida</taxon>
        <taxon>Rhabditina</taxon>
        <taxon>Rhabditomorpha</taxon>
        <taxon>Strongyloidea</taxon>
        <taxon>Ancylostomatidae</taxon>
        <taxon>Bunostominae</taxon>
        <taxon>Necator</taxon>
    </lineage>
</organism>
<dbReference type="PROSITE" id="PS51257">
    <property type="entry name" value="PROKAR_LIPOPROTEIN"/>
    <property type="match status" value="1"/>
</dbReference>
<dbReference type="InterPro" id="IPR020901">
    <property type="entry name" value="Prtase_inh_Kunz-CS"/>
</dbReference>
<dbReference type="InterPro" id="IPR050098">
    <property type="entry name" value="TFPI/VKTCI-like"/>
</dbReference>
<gene>
    <name evidence="6" type="primary">Necator_chrII.g5202</name>
    <name evidence="6" type="ORF">RB195_017410</name>
</gene>
<keyword evidence="2" id="KW-0722">Serine protease inhibitor</keyword>
<accession>A0ABR1C786</accession>
<evidence type="ECO:0000256" key="1">
    <source>
        <dbReference type="ARBA" id="ARBA00022690"/>
    </source>
</evidence>
<dbReference type="SMART" id="SM00131">
    <property type="entry name" value="KU"/>
    <property type="match status" value="1"/>
</dbReference>
<dbReference type="EMBL" id="JAVFWL010000002">
    <property type="protein sequence ID" value="KAK6733640.1"/>
    <property type="molecule type" value="Genomic_DNA"/>
</dbReference>
<keyword evidence="1" id="KW-0646">Protease inhibitor</keyword>
<comment type="caution">
    <text evidence="6">The sequence shown here is derived from an EMBL/GenBank/DDBJ whole genome shotgun (WGS) entry which is preliminary data.</text>
</comment>
<name>A0ABR1C786_NECAM</name>
<sequence length="150" mass="16599">MRSALISFFCVVTGASCVVSAAYYDNLNSRTIHVLRLRPTIPSNTNQPFIIVRPDLQDIPGYYDSSRTDKNGVDNSDSYGSSVIDQSIRCTLPLEQGRCRGYFIRYGFDGYTGRCVSFTYGGCGGNSNNFESLKECQQACLAYTPMPLLP</sequence>
<dbReference type="PANTHER" id="PTHR10083">
    <property type="entry name" value="KUNITZ-TYPE PROTEASE INHIBITOR-RELATED"/>
    <property type="match status" value="1"/>
</dbReference>
<dbReference type="SUPFAM" id="SSF57362">
    <property type="entry name" value="BPTI-like"/>
    <property type="match status" value="1"/>
</dbReference>
<dbReference type="PROSITE" id="PS00280">
    <property type="entry name" value="BPTI_KUNITZ_1"/>
    <property type="match status" value="1"/>
</dbReference>
<evidence type="ECO:0000256" key="3">
    <source>
        <dbReference type="ARBA" id="ARBA00023157"/>
    </source>
</evidence>
<evidence type="ECO:0000259" key="5">
    <source>
        <dbReference type="PROSITE" id="PS50279"/>
    </source>
</evidence>
<evidence type="ECO:0000256" key="2">
    <source>
        <dbReference type="ARBA" id="ARBA00022900"/>
    </source>
</evidence>
<proteinExistence type="predicted"/>
<feature type="chain" id="PRO_5045634655" description="BPTI/Kunitz inhibitor domain-containing protein" evidence="4">
    <location>
        <begin position="18"/>
        <end position="150"/>
    </location>
</feature>
<dbReference type="Proteomes" id="UP001303046">
    <property type="component" value="Unassembled WGS sequence"/>
</dbReference>
<dbReference type="PROSITE" id="PS50279">
    <property type="entry name" value="BPTI_KUNITZ_2"/>
    <property type="match status" value="1"/>
</dbReference>
<dbReference type="PANTHER" id="PTHR10083:SF328">
    <property type="entry name" value="TISSUE FACTOR PATHWAY INHIBITOR"/>
    <property type="match status" value="1"/>
</dbReference>
<keyword evidence="4" id="KW-0732">Signal</keyword>
<keyword evidence="7" id="KW-1185">Reference proteome</keyword>